<organism evidence="7 8">
    <name type="scientific">Corynebacterium heidelbergense</name>
    <dbReference type="NCBI Taxonomy" id="2055947"/>
    <lineage>
        <taxon>Bacteria</taxon>
        <taxon>Bacillati</taxon>
        <taxon>Actinomycetota</taxon>
        <taxon>Actinomycetes</taxon>
        <taxon>Mycobacteriales</taxon>
        <taxon>Corynebacteriaceae</taxon>
        <taxon>Corynebacterium</taxon>
    </lineage>
</organism>
<evidence type="ECO:0000313" key="7">
    <source>
        <dbReference type="EMBL" id="RAV33680.1"/>
    </source>
</evidence>
<evidence type="ECO:0000256" key="3">
    <source>
        <dbReference type="ARBA" id="ARBA00023163"/>
    </source>
</evidence>
<dbReference type="InterPro" id="IPR009057">
    <property type="entry name" value="Homeodomain-like_sf"/>
</dbReference>
<accession>A0A364VAI9</accession>
<evidence type="ECO:0000256" key="5">
    <source>
        <dbReference type="SAM" id="MobiDB-lite"/>
    </source>
</evidence>
<dbReference type="OrthoDB" id="8688418at2"/>
<evidence type="ECO:0000256" key="1">
    <source>
        <dbReference type="ARBA" id="ARBA00023015"/>
    </source>
</evidence>
<gene>
    <name evidence="7" type="ORF">CWC39_07190</name>
</gene>
<keyword evidence="3" id="KW-0804">Transcription</keyword>
<dbReference type="EMBL" id="PHQP01000053">
    <property type="protein sequence ID" value="RAV33680.1"/>
    <property type="molecule type" value="Genomic_DNA"/>
</dbReference>
<dbReference type="Gene3D" id="1.10.357.10">
    <property type="entry name" value="Tetracycline Repressor, domain 2"/>
    <property type="match status" value="1"/>
</dbReference>
<dbReference type="GO" id="GO:0000976">
    <property type="term" value="F:transcription cis-regulatory region binding"/>
    <property type="evidence" value="ECO:0007669"/>
    <property type="project" value="TreeGrafter"/>
</dbReference>
<dbReference type="AlphaFoldDB" id="A0A364VAI9"/>
<comment type="caution">
    <text evidence="7">The sequence shown here is derived from an EMBL/GenBank/DDBJ whole genome shotgun (WGS) entry which is preliminary data.</text>
</comment>
<feature type="DNA-binding region" description="H-T-H motif" evidence="4">
    <location>
        <begin position="49"/>
        <end position="68"/>
    </location>
</feature>
<sequence>MPDDHTGVLSTGLPRRPQGVREQKKAETRKSLATAAAQLMLCEGSEGTTIASIARRADVSSRTFHNYFPHREAAFRYYIETFIDDVKVMVEASEPGQPVLEMLLGIAKKLTVDSPEGVETIYMAATLGEHLTMHMSKTEFADLLTVFERLTNAVYEYCEGRLSKFQIHLLINTGASAISALTEIESMTDYSNGRSFEALLEESFDLLANGFEPRATRTKG</sequence>
<evidence type="ECO:0000256" key="4">
    <source>
        <dbReference type="PROSITE-ProRule" id="PRU00335"/>
    </source>
</evidence>
<feature type="domain" description="HTH tetR-type" evidence="6">
    <location>
        <begin position="26"/>
        <end position="86"/>
    </location>
</feature>
<dbReference type="Pfam" id="PF00440">
    <property type="entry name" value="TetR_N"/>
    <property type="match status" value="1"/>
</dbReference>
<reference evidence="7 8" key="1">
    <citation type="journal article" date="2018" name="Syst. Appl. Microbiol.">
        <title>Corynebacterium heidelbergense sp. nov., isolated from the preen glands of Egyptian geese (Alopochen aegyptiacus).</title>
        <authorList>
            <person name="Braun M.S."/>
            <person name="Wang E."/>
            <person name="Zimmermann S."/>
            <person name="Wink M."/>
        </authorList>
    </citation>
    <scope>NUCLEOTIDE SEQUENCE [LARGE SCALE GENOMIC DNA]</scope>
    <source>
        <strain evidence="7 8">DSM 104638</strain>
    </source>
</reference>
<dbReference type="InterPro" id="IPR050109">
    <property type="entry name" value="HTH-type_TetR-like_transc_reg"/>
</dbReference>
<name>A0A364VAI9_9CORY</name>
<proteinExistence type="predicted"/>
<keyword evidence="2 4" id="KW-0238">DNA-binding</keyword>
<evidence type="ECO:0000313" key="8">
    <source>
        <dbReference type="Proteomes" id="UP000251047"/>
    </source>
</evidence>
<dbReference type="Proteomes" id="UP000251047">
    <property type="component" value="Unassembled WGS sequence"/>
</dbReference>
<keyword evidence="1" id="KW-0805">Transcription regulation</keyword>
<evidence type="ECO:0000259" key="6">
    <source>
        <dbReference type="PROSITE" id="PS50977"/>
    </source>
</evidence>
<dbReference type="PANTHER" id="PTHR30055:SF238">
    <property type="entry name" value="MYCOFACTOCIN BIOSYNTHESIS TRANSCRIPTIONAL REGULATOR MFTR-RELATED"/>
    <property type="match status" value="1"/>
</dbReference>
<dbReference type="PROSITE" id="PS50977">
    <property type="entry name" value="HTH_TETR_2"/>
    <property type="match status" value="1"/>
</dbReference>
<dbReference type="SUPFAM" id="SSF46689">
    <property type="entry name" value="Homeodomain-like"/>
    <property type="match status" value="1"/>
</dbReference>
<dbReference type="PANTHER" id="PTHR30055">
    <property type="entry name" value="HTH-TYPE TRANSCRIPTIONAL REGULATOR RUTR"/>
    <property type="match status" value="1"/>
</dbReference>
<evidence type="ECO:0000256" key="2">
    <source>
        <dbReference type="ARBA" id="ARBA00023125"/>
    </source>
</evidence>
<protein>
    <submittedName>
        <fullName evidence="7">TetR/AcrR family transcriptional regulator</fullName>
    </submittedName>
</protein>
<dbReference type="RefSeq" id="WP_112769818.1">
    <property type="nucleotide sequence ID" value="NZ_CP063191.1"/>
</dbReference>
<dbReference type="InterPro" id="IPR001647">
    <property type="entry name" value="HTH_TetR"/>
</dbReference>
<feature type="region of interest" description="Disordered" evidence="5">
    <location>
        <begin position="1"/>
        <end position="27"/>
    </location>
</feature>
<dbReference type="GO" id="GO:0003700">
    <property type="term" value="F:DNA-binding transcription factor activity"/>
    <property type="evidence" value="ECO:0007669"/>
    <property type="project" value="TreeGrafter"/>
</dbReference>